<dbReference type="InterPro" id="IPR050121">
    <property type="entry name" value="Cytochrome_P450_monoxygenase"/>
</dbReference>
<accession>A0A9P4HWL8</accession>
<dbReference type="SUPFAM" id="SSF48264">
    <property type="entry name" value="Cytochrome P450"/>
    <property type="match status" value="1"/>
</dbReference>
<keyword evidence="5 6" id="KW-0349">Heme</keyword>
<keyword evidence="6" id="KW-0560">Oxidoreductase</keyword>
<evidence type="ECO:0000256" key="4">
    <source>
        <dbReference type="ARBA" id="ARBA00023004"/>
    </source>
</evidence>
<dbReference type="EMBL" id="ML978712">
    <property type="protein sequence ID" value="KAF2090546.1"/>
    <property type="molecule type" value="Genomic_DNA"/>
</dbReference>
<dbReference type="GO" id="GO:0004497">
    <property type="term" value="F:monooxygenase activity"/>
    <property type="evidence" value="ECO:0007669"/>
    <property type="project" value="UniProtKB-KW"/>
</dbReference>
<dbReference type="InterPro" id="IPR001128">
    <property type="entry name" value="Cyt_P450"/>
</dbReference>
<dbReference type="Proteomes" id="UP000799776">
    <property type="component" value="Unassembled WGS sequence"/>
</dbReference>
<protein>
    <submittedName>
        <fullName evidence="7">Cytochrome P450</fullName>
    </submittedName>
</protein>
<evidence type="ECO:0000256" key="1">
    <source>
        <dbReference type="ARBA" id="ARBA00001971"/>
    </source>
</evidence>
<comment type="cofactor">
    <cofactor evidence="1 5">
        <name>heme</name>
        <dbReference type="ChEBI" id="CHEBI:30413"/>
    </cofactor>
</comment>
<dbReference type="PROSITE" id="PS00086">
    <property type="entry name" value="CYTOCHROME_P450"/>
    <property type="match status" value="1"/>
</dbReference>
<dbReference type="AlphaFoldDB" id="A0A9P4HWL8"/>
<dbReference type="InterPro" id="IPR036396">
    <property type="entry name" value="Cyt_P450_sf"/>
</dbReference>
<dbReference type="PANTHER" id="PTHR24305:SF232">
    <property type="entry name" value="P450, PUTATIVE (EUROFUNG)-RELATED"/>
    <property type="match status" value="1"/>
</dbReference>
<dbReference type="Pfam" id="PF00067">
    <property type="entry name" value="p450"/>
    <property type="match status" value="1"/>
</dbReference>
<reference evidence="7" key="1">
    <citation type="journal article" date="2020" name="Stud. Mycol.">
        <title>101 Dothideomycetes genomes: a test case for predicting lifestyles and emergence of pathogens.</title>
        <authorList>
            <person name="Haridas S."/>
            <person name="Albert R."/>
            <person name="Binder M."/>
            <person name="Bloem J."/>
            <person name="Labutti K."/>
            <person name="Salamov A."/>
            <person name="Andreopoulos B."/>
            <person name="Baker S."/>
            <person name="Barry K."/>
            <person name="Bills G."/>
            <person name="Bluhm B."/>
            <person name="Cannon C."/>
            <person name="Castanera R."/>
            <person name="Culley D."/>
            <person name="Daum C."/>
            <person name="Ezra D."/>
            <person name="Gonzalez J."/>
            <person name="Henrissat B."/>
            <person name="Kuo A."/>
            <person name="Liang C."/>
            <person name="Lipzen A."/>
            <person name="Lutzoni F."/>
            <person name="Magnuson J."/>
            <person name="Mondo S."/>
            <person name="Nolan M."/>
            <person name="Ohm R."/>
            <person name="Pangilinan J."/>
            <person name="Park H.-J."/>
            <person name="Ramirez L."/>
            <person name="Alfaro M."/>
            <person name="Sun H."/>
            <person name="Tritt A."/>
            <person name="Yoshinaga Y."/>
            <person name="Zwiers L.-H."/>
            <person name="Turgeon B."/>
            <person name="Goodwin S."/>
            <person name="Spatafora J."/>
            <person name="Crous P."/>
            <person name="Grigoriev I."/>
        </authorList>
    </citation>
    <scope>NUCLEOTIDE SEQUENCE</scope>
    <source>
        <strain evidence="7">CBS 121410</strain>
    </source>
</reference>
<organism evidence="7 8">
    <name type="scientific">Saccharata proteae CBS 121410</name>
    <dbReference type="NCBI Taxonomy" id="1314787"/>
    <lineage>
        <taxon>Eukaryota</taxon>
        <taxon>Fungi</taxon>
        <taxon>Dikarya</taxon>
        <taxon>Ascomycota</taxon>
        <taxon>Pezizomycotina</taxon>
        <taxon>Dothideomycetes</taxon>
        <taxon>Dothideomycetes incertae sedis</taxon>
        <taxon>Botryosphaeriales</taxon>
        <taxon>Saccharataceae</taxon>
        <taxon>Saccharata</taxon>
    </lineage>
</organism>
<evidence type="ECO:0000256" key="2">
    <source>
        <dbReference type="ARBA" id="ARBA00010617"/>
    </source>
</evidence>
<dbReference type="PRINTS" id="PR00385">
    <property type="entry name" value="P450"/>
</dbReference>
<proteinExistence type="inferred from homology"/>
<evidence type="ECO:0000313" key="8">
    <source>
        <dbReference type="Proteomes" id="UP000799776"/>
    </source>
</evidence>
<keyword evidence="8" id="KW-1185">Reference proteome</keyword>
<dbReference type="PRINTS" id="PR00463">
    <property type="entry name" value="EP450I"/>
</dbReference>
<gene>
    <name evidence="7" type="ORF">K490DRAFT_70982</name>
</gene>
<dbReference type="InterPro" id="IPR002401">
    <property type="entry name" value="Cyt_P450_E_grp-I"/>
</dbReference>
<dbReference type="InterPro" id="IPR017972">
    <property type="entry name" value="Cyt_P450_CS"/>
</dbReference>
<dbReference type="GO" id="GO:0016705">
    <property type="term" value="F:oxidoreductase activity, acting on paired donors, with incorporation or reduction of molecular oxygen"/>
    <property type="evidence" value="ECO:0007669"/>
    <property type="project" value="InterPro"/>
</dbReference>
<feature type="binding site" description="axial binding residue" evidence="5">
    <location>
        <position position="444"/>
    </location>
    <ligand>
        <name>heme</name>
        <dbReference type="ChEBI" id="CHEBI:30413"/>
    </ligand>
    <ligandPart>
        <name>Fe</name>
        <dbReference type="ChEBI" id="CHEBI:18248"/>
    </ligandPart>
</feature>
<name>A0A9P4HWL8_9PEZI</name>
<evidence type="ECO:0000256" key="3">
    <source>
        <dbReference type="ARBA" id="ARBA00022723"/>
    </source>
</evidence>
<keyword evidence="4 5" id="KW-0408">Iron</keyword>
<comment type="similarity">
    <text evidence="2 6">Belongs to the cytochrome P450 family.</text>
</comment>
<dbReference type="Gene3D" id="1.10.630.10">
    <property type="entry name" value="Cytochrome P450"/>
    <property type="match status" value="1"/>
</dbReference>
<dbReference type="PANTHER" id="PTHR24305">
    <property type="entry name" value="CYTOCHROME P450"/>
    <property type="match status" value="1"/>
</dbReference>
<evidence type="ECO:0000313" key="7">
    <source>
        <dbReference type="EMBL" id="KAF2090546.1"/>
    </source>
</evidence>
<evidence type="ECO:0000256" key="5">
    <source>
        <dbReference type="PIRSR" id="PIRSR602401-1"/>
    </source>
</evidence>
<keyword evidence="6" id="KW-0503">Monooxygenase</keyword>
<dbReference type="GO" id="GO:0005506">
    <property type="term" value="F:iron ion binding"/>
    <property type="evidence" value="ECO:0007669"/>
    <property type="project" value="InterPro"/>
</dbReference>
<evidence type="ECO:0000256" key="6">
    <source>
        <dbReference type="RuleBase" id="RU000461"/>
    </source>
</evidence>
<keyword evidence="3 5" id="KW-0479">Metal-binding</keyword>
<comment type="caution">
    <text evidence="7">The sequence shown here is derived from an EMBL/GenBank/DDBJ whole genome shotgun (WGS) entry which is preliminary data.</text>
</comment>
<dbReference type="GO" id="GO:0020037">
    <property type="term" value="F:heme binding"/>
    <property type="evidence" value="ECO:0007669"/>
    <property type="project" value="InterPro"/>
</dbReference>
<dbReference type="OrthoDB" id="3934656at2759"/>
<dbReference type="CDD" id="cd11060">
    <property type="entry name" value="CYP57A1-like"/>
    <property type="match status" value="1"/>
</dbReference>
<sequence length="518" mass="59926">MAIVYILGACIALVVFHLLRNFFRPGLSSIPGPWPAKFTRMHRTFEMARNNHLTWVMNLHRKHGDYVRIAPNLVSIADPLLIDRIFSTNQDFLKADYMVPFEKVVDGKTVHGMVDTQDRLEHRAKRQPVSSTYAMSNIIAFEPRVDDTIRCLIKRLDDEFVRTSKACDINHWMQYFAFDVIGEVTLSHRVGFLDAGYDINDMLNWIEKISDYRAISGCAPWTHRFIMGNAILRRVAPSDPFIQRSTRLFRERMAAEKMPTEKKEDMISHFAEIKRKHPEVPDHVVIQWVYTNFLAGSDTTSVVLRACMYYMARYPAMQKRLQDELDAEVATYPVTWKCVQKLPYVNAFISEIMRYQPLGGFMIERVVPEQGLELSNGQRLPGGTNIGVNAGPMHRNKRAFGEDAEVFRPERWLRMDGETQENFDNRIRTMKKADIFFSKGPRVCLGIHLAKLEIYKVVPTLVGLFDIELADPTKEMKYAERFFCKQYDMDVILRWRNNADVSALQLETVVPITELGVI</sequence>